<evidence type="ECO:0000256" key="5">
    <source>
        <dbReference type="ARBA" id="ARBA00022692"/>
    </source>
</evidence>
<keyword evidence="8 9" id="KW-0472">Membrane</keyword>
<sequence>MSKQTSGRSGAVLATSVRNLLYGGSELSTASAPYLRDGVSIQRYLAMPLLAALPAAVGAIYFFGWHVLAIFMVALVAGGIVELIFSLGRQRPLTGGLFVVALLYSLLLPPNLPLWIVALGAAAALLSRELFGGLGHNLFHPALVGKALLIVLFPLLMNQWAEPFWGGLPSWAPPPDATTAVTPLTAALQDQATPPIWQLLMGNVPGAIGATSGVLMLLAGGWLLLTRAVDWRISITMLATVGIGQALLSMFMPAIFHGAVLIHLLGGSTLFIAFLIATDPATSPMTGGGKWIYAVMIGLLILILRALIPGSENAATFSVLFMNAFVPLIDKWTIPKSYGGRT</sequence>
<dbReference type="InterPro" id="IPR004338">
    <property type="entry name" value="NqrB/RnfD"/>
</dbReference>
<name>A0A1F5UWN9_FRAXR</name>
<dbReference type="STRING" id="1817864.A2Z21_06495"/>
<dbReference type="AlphaFoldDB" id="A0A1F5UWN9"/>
<dbReference type="GO" id="GO:0055085">
    <property type="term" value="P:transmembrane transport"/>
    <property type="evidence" value="ECO:0007669"/>
    <property type="project" value="InterPro"/>
</dbReference>
<keyword evidence="7 9" id="KW-1133">Transmembrane helix</keyword>
<dbReference type="PANTHER" id="PTHR30578:SF1">
    <property type="entry name" value="NA(+)-TRANSLOCATING NADH-QUINONE REDUCTASE SUBUNIT B"/>
    <property type="match status" value="1"/>
</dbReference>
<evidence type="ECO:0000256" key="2">
    <source>
        <dbReference type="ARBA" id="ARBA00022553"/>
    </source>
</evidence>
<keyword evidence="1" id="KW-0813">Transport</keyword>
<evidence type="ECO:0000313" key="10">
    <source>
        <dbReference type="EMBL" id="OGF55583.1"/>
    </source>
</evidence>
<dbReference type="Pfam" id="PF03116">
    <property type="entry name" value="NQR2_RnfD_RnfE"/>
    <property type="match status" value="1"/>
</dbReference>
<dbReference type="EMBL" id="MFGX01000053">
    <property type="protein sequence ID" value="OGF55583.1"/>
    <property type="molecule type" value="Genomic_DNA"/>
</dbReference>
<evidence type="ECO:0000256" key="4">
    <source>
        <dbReference type="ARBA" id="ARBA00022643"/>
    </source>
</evidence>
<feature type="transmembrane region" description="Helical" evidence="9">
    <location>
        <begin position="44"/>
        <end position="62"/>
    </location>
</feature>
<dbReference type="Proteomes" id="UP000179157">
    <property type="component" value="Unassembled WGS sequence"/>
</dbReference>
<dbReference type="GO" id="GO:0022900">
    <property type="term" value="P:electron transport chain"/>
    <property type="evidence" value="ECO:0007669"/>
    <property type="project" value="InterPro"/>
</dbReference>
<keyword evidence="6" id="KW-1278">Translocase</keyword>
<dbReference type="GO" id="GO:0005886">
    <property type="term" value="C:plasma membrane"/>
    <property type="evidence" value="ECO:0007669"/>
    <property type="project" value="TreeGrafter"/>
</dbReference>
<evidence type="ECO:0000313" key="11">
    <source>
        <dbReference type="Proteomes" id="UP000179157"/>
    </source>
</evidence>
<accession>A0A1F5UWN9</accession>
<evidence type="ECO:0000256" key="8">
    <source>
        <dbReference type="ARBA" id="ARBA00023136"/>
    </source>
</evidence>
<evidence type="ECO:0000256" key="9">
    <source>
        <dbReference type="SAM" id="Phobius"/>
    </source>
</evidence>
<feature type="transmembrane region" description="Helical" evidence="9">
    <location>
        <begin position="68"/>
        <end position="85"/>
    </location>
</feature>
<evidence type="ECO:0000256" key="3">
    <source>
        <dbReference type="ARBA" id="ARBA00022630"/>
    </source>
</evidence>
<dbReference type="NCBIfam" id="TIGR01946">
    <property type="entry name" value="rnfD"/>
    <property type="match status" value="1"/>
</dbReference>
<dbReference type="InterPro" id="IPR011303">
    <property type="entry name" value="RnfD_bac"/>
</dbReference>
<feature type="transmembrane region" description="Helical" evidence="9">
    <location>
        <begin position="237"/>
        <end position="255"/>
    </location>
</feature>
<evidence type="ECO:0000256" key="1">
    <source>
        <dbReference type="ARBA" id="ARBA00022448"/>
    </source>
</evidence>
<feature type="transmembrane region" description="Helical" evidence="9">
    <location>
        <begin position="92"/>
        <end position="108"/>
    </location>
</feature>
<feature type="transmembrane region" description="Helical" evidence="9">
    <location>
        <begin position="261"/>
        <end position="279"/>
    </location>
</feature>
<evidence type="ECO:0008006" key="12">
    <source>
        <dbReference type="Google" id="ProtNLM"/>
    </source>
</evidence>
<gene>
    <name evidence="10" type="ORF">A2Z21_06495</name>
</gene>
<feature type="transmembrane region" description="Helical" evidence="9">
    <location>
        <begin position="291"/>
        <end position="308"/>
    </location>
</feature>
<protein>
    <recommendedName>
        <fullName evidence="12">Ion-translocating oxidoreductase complex subunit D</fullName>
    </recommendedName>
</protein>
<evidence type="ECO:0000256" key="6">
    <source>
        <dbReference type="ARBA" id="ARBA00022967"/>
    </source>
</evidence>
<feature type="transmembrane region" description="Helical" evidence="9">
    <location>
        <begin position="204"/>
        <end position="225"/>
    </location>
</feature>
<keyword evidence="2" id="KW-0597">Phosphoprotein</keyword>
<reference evidence="10 11" key="1">
    <citation type="journal article" date="2016" name="Nat. Commun.">
        <title>Thousands of microbial genomes shed light on interconnected biogeochemical processes in an aquifer system.</title>
        <authorList>
            <person name="Anantharaman K."/>
            <person name="Brown C.T."/>
            <person name="Hug L.A."/>
            <person name="Sharon I."/>
            <person name="Castelle C.J."/>
            <person name="Probst A.J."/>
            <person name="Thomas B.C."/>
            <person name="Singh A."/>
            <person name="Wilkins M.J."/>
            <person name="Karaoz U."/>
            <person name="Brodie E.L."/>
            <person name="Williams K.H."/>
            <person name="Hubbard S.S."/>
            <person name="Banfield J.F."/>
        </authorList>
    </citation>
    <scope>NUCLEOTIDE SEQUENCE [LARGE SCALE GENOMIC DNA]</scope>
    <source>
        <strain evidence="11">RBG_16_55_9</strain>
    </source>
</reference>
<comment type="caution">
    <text evidence="10">The sequence shown here is derived from an EMBL/GenBank/DDBJ whole genome shotgun (WGS) entry which is preliminary data.</text>
</comment>
<keyword evidence="3" id="KW-0285">Flavoprotein</keyword>
<keyword evidence="5 9" id="KW-0812">Transmembrane</keyword>
<proteinExistence type="predicted"/>
<organism evidence="10 11">
    <name type="scientific">Fraserbacteria sp. (strain RBG_16_55_9)</name>
    <dbReference type="NCBI Taxonomy" id="1817864"/>
    <lineage>
        <taxon>Bacteria</taxon>
        <taxon>Candidatus Fraseribacteriota</taxon>
    </lineage>
</organism>
<evidence type="ECO:0000256" key="7">
    <source>
        <dbReference type="ARBA" id="ARBA00022989"/>
    </source>
</evidence>
<keyword evidence="4" id="KW-0288">FMN</keyword>
<dbReference type="PANTHER" id="PTHR30578">
    <property type="entry name" value="ELECTRON TRANSPORT COMPLEX PROTEIN RNFD"/>
    <property type="match status" value="1"/>
</dbReference>